<organism evidence="1 4">
    <name type="scientific">Rhodococcus hoagii</name>
    <name type="common">Corynebacterium equii</name>
    <dbReference type="NCBI Taxonomy" id="43767"/>
    <lineage>
        <taxon>Bacteria</taxon>
        <taxon>Bacillati</taxon>
        <taxon>Actinomycetota</taxon>
        <taxon>Actinomycetes</taxon>
        <taxon>Mycobacteriales</taxon>
        <taxon>Nocardiaceae</taxon>
        <taxon>Prescottella</taxon>
    </lineage>
</organism>
<evidence type="ECO:0000313" key="4">
    <source>
        <dbReference type="Proteomes" id="UP000808906"/>
    </source>
</evidence>
<comment type="caution">
    <text evidence="1">The sequence shown here is derived from an EMBL/GenBank/DDBJ whole genome shotgun (WGS) entry which is preliminary data.</text>
</comment>
<dbReference type="Proteomes" id="UP000808906">
    <property type="component" value="Unassembled WGS sequence"/>
</dbReference>
<dbReference type="EMBL" id="WVBC01000032">
    <property type="protein sequence ID" value="NKT80156.1"/>
    <property type="molecule type" value="Genomic_DNA"/>
</dbReference>
<dbReference type="EMBL" id="WUXR01000002">
    <property type="protein sequence ID" value="MBM4565180.1"/>
    <property type="molecule type" value="Genomic_DNA"/>
</dbReference>
<evidence type="ECO:0000313" key="2">
    <source>
        <dbReference type="EMBL" id="NKT80156.1"/>
    </source>
</evidence>
<sequence>MSKYEHEFVHMMDGVEKQIDSLENPHHRKILKNYRRHALLEVSGRYQEILSPDMTVEEPVYRLFENGQSIVLDGMQQVETFYQALAETDTLVMWTGDSKFSVSDHGFSGETLFSQFVPGRILGDGVFGAVHAGEASADKDSAGTIDPDGWYLVRRTLAFVWPYDETGRLVGEHVYEDSASKVVTRVDPSEVISAERAAELLAPLLEKYLP</sequence>
<gene>
    <name evidence="1" type="ORF">GS441_06965</name>
    <name evidence="2" type="ORF">GS882_18885</name>
    <name evidence="3" type="ORF">GS947_06660</name>
</gene>
<reference evidence="1" key="1">
    <citation type="submission" date="2019-11" db="EMBL/GenBank/DDBJ databases">
        <title>Spread of Macrolides and rifampicin resistant Rhodococcus equi in clinical isolates in the USA.</title>
        <authorList>
            <person name="Alvarez-Narvaez S."/>
            <person name="Huber L."/>
            <person name="Cohen N.D."/>
            <person name="Slovis N."/>
            <person name="Greiter M."/>
            <person name="Giguere S."/>
            <person name="Hart K."/>
        </authorList>
    </citation>
    <scope>NUCLEOTIDE SEQUENCE</scope>
    <source>
        <strain evidence="1">Lh_17</strain>
    </source>
</reference>
<protein>
    <submittedName>
        <fullName evidence="1">Uncharacterized protein</fullName>
    </submittedName>
</protein>
<evidence type="ECO:0000313" key="1">
    <source>
        <dbReference type="EMBL" id="MBM4565180.1"/>
    </source>
</evidence>
<dbReference type="AlphaFoldDB" id="A0A9Q5F4J0"/>
<dbReference type="EMBL" id="WVDC01000001">
    <property type="protein sequence ID" value="NKW41305.1"/>
    <property type="molecule type" value="Genomic_DNA"/>
</dbReference>
<dbReference type="Proteomes" id="UP000603463">
    <property type="component" value="Unassembled WGS sequence"/>
</dbReference>
<proteinExistence type="predicted"/>
<reference evidence="2" key="2">
    <citation type="journal article" date="2020" name="Environ. Microbiol.">
        <title>The novel and transferable erm(51) gene confers Macrolides, Lincosamides, and Streptogramins B (MLSB) resistance to clonal Rhodococcus equi in the environment.</title>
        <authorList>
            <person name="Huber L."/>
            <person name="Giguere S."/>
            <person name="Slovis N.M."/>
            <person name="Alvarez-Narvaez S."/>
            <person name="Hart K.A."/>
            <person name="Greiter M."/>
            <person name="Morris E.R.A."/>
            <person name="Cohen N.D."/>
        </authorList>
    </citation>
    <scope>NUCLEOTIDE SEQUENCE</scope>
    <source>
        <strain evidence="2">Lh_116_1</strain>
        <strain evidence="3">Lh_16_1</strain>
    </source>
</reference>
<accession>A0A9Q5F4J0</accession>
<evidence type="ECO:0000313" key="3">
    <source>
        <dbReference type="EMBL" id="NKW41305.1"/>
    </source>
</evidence>
<name>A0A9Q5F4J0_RHOHA</name>
<dbReference type="Proteomes" id="UP000608063">
    <property type="component" value="Unassembled WGS sequence"/>
</dbReference>